<dbReference type="EMBL" id="QJKJ01002679">
    <property type="protein sequence ID" value="RDY01808.1"/>
    <property type="molecule type" value="Genomic_DNA"/>
</dbReference>
<proteinExistence type="predicted"/>
<name>A0A371HG98_MUCPR</name>
<reference evidence="1" key="1">
    <citation type="submission" date="2018-05" db="EMBL/GenBank/DDBJ databases">
        <title>Draft genome of Mucuna pruriens seed.</title>
        <authorList>
            <person name="Nnadi N.E."/>
            <person name="Vos R."/>
            <person name="Hasami M.H."/>
            <person name="Devisetty U.K."/>
            <person name="Aguiy J.C."/>
        </authorList>
    </citation>
    <scope>NUCLEOTIDE SEQUENCE [LARGE SCALE GENOMIC DNA]</scope>
    <source>
        <strain evidence="1">JCA_2017</strain>
    </source>
</reference>
<gene>
    <name evidence="1" type="ORF">CR513_14826</name>
</gene>
<dbReference type="PANTHER" id="PTHR35046">
    <property type="entry name" value="ZINC KNUCKLE (CCHC-TYPE) FAMILY PROTEIN"/>
    <property type="match status" value="1"/>
</dbReference>
<dbReference type="PANTHER" id="PTHR35046:SF26">
    <property type="entry name" value="RNA-DIRECTED DNA POLYMERASE"/>
    <property type="match status" value="1"/>
</dbReference>
<evidence type="ECO:0000313" key="2">
    <source>
        <dbReference type="Proteomes" id="UP000257109"/>
    </source>
</evidence>
<keyword evidence="2" id="KW-1185">Reference proteome</keyword>
<dbReference type="AlphaFoldDB" id="A0A371HG98"/>
<evidence type="ECO:0000313" key="1">
    <source>
        <dbReference type="EMBL" id="RDY01808.1"/>
    </source>
</evidence>
<feature type="non-terminal residue" evidence="1">
    <location>
        <position position="1"/>
    </location>
</feature>
<dbReference type="OrthoDB" id="1747743at2759"/>
<organism evidence="1 2">
    <name type="scientific">Mucuna pruriens</name>
    <name type="common">Velvet bean</name>
    <name type="synonym">Dolichos pruriens</name>
    <dbReference type="NCBI Taxonomy" id="157652"/>
    <lineage>
        <taxon>Eukaryota</taxon>
        <taxon>Viridiplantae</taxon>
        <taxon>Streptophyta</taxon>
        <taxon>Embryophyta</taxon>
        <taxon>Tracheophyta</taxon>
        <taxon>Spermatophyta</taxon>
        <taxon>Magnoliopsida</taxon>
        <taxon>eudicotyledons</taxon>
        <taxon>Gunneridae</taxon>
        <taxon>Pentapetalae</taxon>
        <taxon>rosids</taxon>
        <taxon>fabids</taxon>
        <taxon>Fabales</taxon>
        <taxon>Fabaceae</taxon>
        <taxon>Papilionoideae</taxon>
        <taxon>50 kb inversion clade</taxon>
        <taxon>NPAAA clade</taxon>
        <taxon>indigoferoid/millettioid clade</taxon>
        <taxon>Phaseoleae</taxon>
        <taxon>Mucuna</taxon>
    </lineage>
</organism>
<comment type="caution">
    <text evidence="1">The sequence shown here is derived from an EMBL/GenBank/DDBJ whole genome shotgun (WGS) entry which is preliminary data.</text>
</comment>
<dbReference type="Proteomes" id="UP000257109">
    <property type="component" value="Unassembled WGS sequence"/>
</dbReference>
<sequence length="82" mass="9421">MLNDISVASLSIEESYHSQMMNKFHSWYHAKGKLCPIVIDDSSCVNVARLRLVEKLNLPTIVHLRPYKLHLLSEKGEMVVDK</sequence>
<protein>
    <submittedName>
        <fullName evidence="1">Uncharacterized protein</fullName>
    </submittedName>
</protein>
<accession>A0A371HG98</accession>